<organism evidence="1 2">
    <name type="scientific">Brucella inopinata</name>
    <dbReference type="NCBI Taxonomy" id="1218315"/>
    <lineage>
        <taxon>Bacteria</taxon>
        <taxon>Pseudomonadati</taxon>
        <taxon>Pseudomonadota</taxon>
        <taxon>Alphaproteobacteria</taxon>
        <taxon>Hyphomicrobiales</taxon>
        <taxon>Brucellaceae</taxon>
        <taxon>Brucella/Ochrobactrum group</taxon>
        <taxon>Brucella</taxon>
    </lineage>
</organism>
<keyword evidence="2" id="KW-1185">Reference proteome</keyword>
<proteinExistence type="predicted"/>
<dbReference type="InterPro" id="IPR024033">
    <property type="entry name" value="OXTCase_su_AllG_h-dom"/>
</dbReference>
<sequence length="397" mass="42221">MNNQSYVCELLSEANNEAVTHVLSARPCWNGVSLVKDVIIGKERCLYHAGPAYSCINAIPSSVRNSLAFGCIFEGWAQDWSEANHLLEAGEIRILSAQDYGLLVPLAGVISPSMAVIRVVDPKSGRQKFCVFNEGNEIATRLGCRDERLYEHHQWLNGEFSDWLIGCLDEPIDILPLMSASFKEGDDGHAQTGAGSRLIASVLRRRAYDTPDRIAAFLDSSSAFALNIWMAAAALMMSSAEGTKGASLVTRAGGNGRHFGYSIASDPTKWITSEAPVPLGTVESRFDGRIVGGAVGDSAVIDFLGLGGLNLASAPVLTIALSSYLPDDAMKRGESILAARHHALGGRRVGCLAERAAHYGRGPIILIGMIDAAGEVGRLGGGVVDVPGAFFMTDTSV</sequence>
<gene>
    <name evidence="1" type="ORF">P8A28_15895</name>
</gene>
<evidence type="ECO:0000313" key="1">
    <source>
        <dbReference type="EMBL" id="MDL2334382.1"/>
    </source>
</evidence>
<dbReference type="Proteomes" id="UP001171122">
    <property type="component" value="Unassembled WGS sequence"/>
</dbReference>
<protein>
    <submittedName>
        <fullName evidence="1">DUF1116 domain-containing protein</fullName>
    </submittedName>
</protein>
<dbReference type="RefSeq" id="WP_198924401.1">
    <property type="nucleotide sequence ID" value="NZ_JARQXC010000039.1"/>
</dbReference>
<dbReference type="Gene3D" id="3.90.1710.10">
    <property type="entry name" value="Enterococcus faecalis V583 domain"/>
    <property type="match status" value="1"/>
</dbReference>
<dbReference type="Gene3D" id="3.90.1700.10">
    <property type="entry name" value="v583 domain like"/>
    <property type="match status" value="1"/>
</dbReference>
<name>A0AAW7B6G9_9HYPH</name>
<dbReference type="EMBL" id="JARQXC010000039">
    <property type="protein sequence ID" value="MDL2334382.1"/>
    <property type="molecule type" value="Genomic_DNA"/>
</dbReference>
<dbReference type="Pfam" id="PF06545">
    <property type="entry name" value="AllG"/>
    <property type="match status" value="1"/>
</dbReference>
<accession>A0AAW7B6G9</accession>
<reference evidence="1" key="1">
    <citation type="journal article" date="2023" name="Front. Microbiol.">
        <title>Isolation of Brucella inopinata from a White's tree frog (Litoria caerulea): pose exotic frogs a potential risk to human health?</title>
        <authorList>
            <person name="Scholz H.C."/>
            <person name="Heckers K.O."/>
            <person name="Appelt S."/>
            <person name="Geier-Doemling D."/>
            <person name="Schlegel P."/>
            <person name="Wattam A.R."/>
        </authorList>
    </citation>
    <scope>NUCLEOTIDE SEQUENCE</scope>
    <source>
        <strain evidence="1">FO700662</strain>
    </source>
</reference>
<dbReference type="InterPro" id="IPR009499">
    <property type="entry name" value="AllG-like"/>
</dbReference>
<dbReference type="AlphaFoldDB" id="A0AAW7B6G9"/>
<evidence type="ECO:0000313" key="2">
    <source>
        <dbReference type="Proteomes" id="UP001171122"/>
    </source>
</evidence>
<dbReference type="Gene3D" id="1.10.10.660">
    <property type="entry name" value="conserved protein of unknown function from Enterococcus faecalis V583"/>
    <property type="match status" value="1"/>
</dbReference>
<comment type="caution">
    <text evidence="1">The sequence shown here is derived from an EMBL/GenBank/DDBJ whole genome shotgun (WGS) entry which is preliminary data.</text>
</comment>